<evidence type="ECO:0000313" key="3">
    <source>
        <dbReference type="Proteomes" id="UP000266313"/>
    </source>
</evidence>
<dbReference type="Proteomes" id="UP000266313">
    <property type="component" value="Chromosome"/>
</dbReference>
<gene>
    <name evidence="2" type="ORF">sS8_3801</name>
</gene>
<feature type="transmembrane region" description="Helical" evidence="1">
    <location>
        <begin position="20"/>
        <end position="42"/>
    </location>
</feature>
<keyword evidence="1" id="KW-0472">Membrane</keyword>
<feature type="transmembrane region" description="Helical" evidence="1">
    <location>
        <begin position="67"/>
        <end position="91"/>
    </location>
</feature>
<keyword evidence="3" id="KW-1185">Reference proteome</keyword>
<feature type="transmembrane region" description="Helical" evidence="1">
    <location>
        <begin position="111"/>
        <end position="130"/>
    </location>
</feature>
<dbReference type="KEGG" id="mmai:sS8_3801"/>
<protein>
    <recommendedName>
        <fullName evidence="4">DUF2254 domain-containing protein</fullName>
    </recommendedName>
</protein>
<sequence length="452" mass="49612">MVQLHMKLHLVQLWETLRSSYWFVPALMSVTAAVLAILLFLVDQEARERYLPFLSDLYVMDAPGAQAILSTLASSAITVAGVVFSIAMLVLSNASSQFGPRLLPNFMRQGGTQIVFGGFIATFIYAILVLTRVRSTDDGADIPHLSVSVALILGVLSFGLLIYFIHRVATFIQAPNIVENVGTRLIETFGSLFPEAADPSGRDRPKEGELQLPADFAERALGIPAPGNGYLDAIELERVRNIAERNQLLVHLLKRPGQFIIEGHVLALASPREAVTEKIAAEIGKCFLLGPQRTLIQDAEFAVDQLVEVAVRALSPGINDPFTAVNCIDWLGAALSFLATRTLTSPLCRGTDGRICVVTAPYTYEGILDAAFNQLRQNARNNEAVAIRLLDMIAVLTEAELPEPYRDALIRHARLIYRNTLGNLPDASDRADLEERYGKVLHTLPETDSRKD</sequence>
<accession>A0A250KVP3</accession>
<keyword evidence="1" id="KW-0812">Transmembrane</keyword>
<reference evidence="2 3" key="1">
    <citation type="submission" date="2016-12" db="EMBL/GenBank/DDBJ databases">
        <title>Genome sequencing of Methylocaldum marinum.</title>
        <authorList>
            <person name="Takeuchi M."/>
            <person name="Kamagata Y."/>
            <person name="Hiraoka S."/>
            <person name="Oshima K."/>
            <person name="Hattori M."/>
            <person name="Iwasaki W."/>
        </authorList>
    </citation>
    <scope>NUCLEOTIDE SEQUENCE [LARGE SCALE GENOMIC DNA]</scope>
    <source>
        <strain evidence="2 3">S8</strain>
    </source>
</reference>
<organism evidence="2 3">
    <name type="scientific">Methylocaldum marinum</name>
    <dbReference type="NCBI Taxonomy" id="1432792"/>
    <lineage>
        <taxon>Bacteria</taxon>
        <taxon>Pseudomonadati</taxon>
        <taxon>Pseudomonadota</taxon>
        <taxon>Gammaproteobacteria</taxon>
        <taxon>Methylococcales</taxon>
        <taxon>Methylococcaceae</taxon>
        <taxon>Methylocaldum</taxon>
    </lineage>
</organism>
<name>A0A250KVP3_9GAMM</name>
<dbReference type="InterPro" id="IPR018723">
    <property type="entry name" value="DUF2254_membrane"/>
</dbReference>
<dbReference type="AlphaFoldDB" id="A0A250KVP3"/>
<evidence type="ECO:0000313" key="2">
    <source>
        <dbReference type="EMBL" id="BBA35738.1"/>
    </source>
</evidence>
<evidence type="ECO:0000256" key="1">
    <source>
        <dbReference type="SAM" id="Phobius"/>
    </source>
</evidence>
<feature type="transmembrane region" description="Helical" evidence="1">
    <location>
        <begin position="142"/>
        <end position="165"/>
    </location>
</feature>
<dbReference type="Pfam" id="PF10011">
    <property type="entry name" value="DUF2254"/>
    <property type="match status" value="1"/>
</dbReference>
<dbReference type="EMBL" id="AP017928">
    <property type="protein sequence ID" value="BBA35738.1"/>
    <property type="molecule type" value="Genomic_DNA"/>
</dbReference>
<proteinExistence type="predicted"/>
<keyword evidence="1" id="KW-1133">Transmembrane helix</keyword>
<evidence type="ECO:0008006" key="4">
    <source>
        <dbReference type="Google" id="ProtNLM"/>
    </source>
</evidence>